<dbReference type="GO" id="GO:0002949">
    <property type="term" value="P:tRNA threonylcarbamoyladenosine modification"/>
    <property type="evidence" value="ECO:0007669"/>
    <property type="project" value="InterPro"/>
</dbReference>
<keyword evidence="9" id="KW-0460">Magnesium</keyword>
<keyword evidence="7" id="KW-0547">Nucleotide-binding</keyword>
<proteinExistence type="inferred from homology"/>
<dbReference type="SUPFAM" id="SSF52540">
    <property type="entry name" value="P-loop containing nucleoside triphosphate hydrolases"/>
    <property type="match status" value="1"/>
</dbReference>
<dbReference type="GO" id="GO:0005524">
    <property type="term" value="F:ATP binding"/>
    <property type="evidence" value="ECO:0007669"/>
    <property type="project" value="UniProtKB-KW"/>
</dbReference>
<evidence type="ECO:0000313" key="12">
    <source>
        <dbReference type="Proteomes" id="UP000444174"/>
    </source>
</evidence>
<evidence type="ECO:0000256" key="2">
    <source>
        <dbReference type="ARBA" id="ARBA00007599"/>
    </source>
</evidence>
<evidence type="ECO:0000256" key="9">
    <source>
        <dbReference type="ARBA" id="ARBA00022842"/>
    </source>
</evidence>
<keyword evidence="12" id="KW-1185">Reference proteome</keyword>
<comment type="similarity">
    <text evidence="2">Belongs to the TsaE family.</text>
</comment>
<keyword evidence="4" id="KW-0963">Cytoplasm</keyword>
<evidence type="ECO:0000256" key="6">
    <source>
        <dbReference type="ARBA" id="ARBA00022723"/>
    </source>
</evidence>
<evidence type="ECO:0000256" key="5">
    <source>
        <dbReference type="ARBA" id="ARBA00022694"/>
    </source>
</evidence>
<keyword evidence="5" id="KW-0819">tRNA processing</keyword>
<evidence type="ECO:0000256" key="8">
    <source>
        <dbReference type="ARBA" id="ARBA00022840"/>
    </source>
</evidence>
<evidence type="ECO:0000313" key="11">
    <source>
        <dbReference type="EMBL" id="MQQ08188.1"/>
    </source>
</evidence>
<dbReference type="GO" id="GO:0005737">
    <property type="term" value="C:cytoplasm"/>
    <property type="evidence" value="ECO:0007669"/>
    <property type="project" value="UniProtKB-SubCell"/>
</dbReference>
<sequence>MTGFTFSVAIQSPDDMANLAEMIASDVSAGDCLLLEGIIGAGKSHFARSFIRSLLTSPEDIPSPTFTLVQTYDGPECEIWHSDLYRLSTLDEVFELGLVDAFDTAISLVEWPKKLEDVAPQNALHLTIELSDTAEDARTVTFNWSDPKWSPLMERITHD</sequence>
<comment type="subcellular location">
    <subcellularLocation>
        <location evidence="1">Cytoplasm</location>
    </subcellularLocation>
</comment>
<dbReference type="InterPro" id="IPR003442">
    <property type="entry name" value="T6A_TsaE"/>
</dbReference>
<name>A0A843YE99_9RHOB</name>
<dbReference type="Proteomes" id="UP000444174">
    <property type="component" value="Unassembled WGS sequence"/>
</dbReference>
<accession>A0A843YE99</accession>
<evidence type="ECO:0000256" key="7">
    <source>
        <dbReference type="ARBA" id="ARBA00022741"/>
    </source>
</evidence>
<dbReference type="EMBL" id="WIBF01000003">
    <property type="protein sequence ID" value="MQQ08188.1"/>
    <property type="molecule type" value="Genomic_DNA"/>
</dbReference>
<evidence type="ECO:0000256" key="3">
    <source>
        <dbReference type="ARBA" id="ARBA00019010"/>
    </source>
</evidence>
<dbReference type="AlphaFoldDB" id="A0A843YE99"/>
<dbReference type="RefSeq" id="WP_153215140.1">
    <property type="nucleotide sequence ID" value="NZ_WIBF01000003.1"/>
</dbReference>
<evidence type="ECO:0000256" key="1">
    <source>
        <dbReference type="ARBA" id="ARBA00004496"/>
    </source>
</evidence>
<organism evidence="11 12">
    <name type="scientific">Tritonibacter litoralis</name>
    <dbReference type="NCBI Taxonomy" id="2662264"/>
    <lineage>
        <taxon>Bacteria</taxon>
        <taxon>Pseudomonadati</taxon>
        <taxon>Pseudomonadota</taxon>
        <taxon>Alphaproteobacteria</taxon>
        <taxon>Rhodobacterales</taxon>
        <taxon>Paracoccaceae</taxon>
        <taxon>Tritonibacter</taxon>
    </lineage>
</organism>
<dbReference type="InterPro" id="IPR027417">
    <property type="entry name" value="P-loop_NTPase"/>
</dbReference>
<dbReference type="PANTHER" id="PTHR33540:SF2">
    <property type="entry name" value="TRNA THREONYLCARBAMOYLADENOSINE BIOSYNTHESIS PROTEIN TSAE"/>
    <property type="match status" value="1"/>
</dbReference>
<evidence type="ECO:0000256" key="4">
    <source>
        <dbReference type="ARBA" id="ARBA00022490"/>
    </source>
</evidence>
<dbReference type="Pfam" id="PF02367">
    <property type="entry name" value="TsaE"/>
    <property type="match status" value="1"/>
</dbReference>
<dbReference type="PANTHER" id="PTHR33540">
    <property type="entry name" value="TRNA THREONYLCARBAMOYLADENOSINE BIOSYNTHESIS PROTEIN TSAE"/>
    <property type="match status" value="1"/>
</dbReference>
<reference evidence="11 12" key="1">
    <citation type="submission" date="2019-10" db="EMBL/GenBank/DDBJ databases">
        <title>Epibacterium sp. nov., isolated from seawater.</title>
        <authorList>
            <person name="Zhang X."/>
            <person name="Li N."/>
        </authorList>
    </citation>
    <scope>NUCLEOTIDE SEQUENCE [LARGE SCALE GENOMIC DNA]</scope>
    <source>
        <strain evidence="11 12">SM1979</strain>
    </source>
</reference>
<dbReference type="NCBIfam" id="TIGR00150">
    <property type="entry name" value="T6A_YjeE"/>
    <property type="match status" value="1"/>
</dbReference>
<keyword evidence="8" id="KW-0067">ATP-binding</keyword>
<dbReference type="Gene3D" id="3.40.50.300">
    <property type="entry name" value="P-loop containing nucleotide triphosphate hydrolases"/>
    <property type="match status" value="1"/>
</dbReference>
<comment type="caution">
    <text evidence="11">The sequence shown here is derived from an EMBL/GenBank/DDBJ whole genome shotgun (WGS) entry which is preliminary data.</text>
</comment>
<dbReference type="GO" id="GO:0046872">
    <property type="term" value="F:metal ion binding"/>
    <property type="evidence" value="ECO:0007669"/>
    <property type="project" value="UniProtKB-KW"/>
</dbReference>
<protein>
    <recommendedName>
        <fullName evidence="3">tRNA threonylcarbamoyladenosine biosynthesis protein TsaE</fullName>
    </recommendedName>
    <alternativeName>
        <fullName evidence="10">t(6)A37 threonylcarbamoyladenosine biosynthesis protein TsaE</fullName>
    </alternativeName>
</protein>
<keyword evidence="11" id="KW-0808">Transferase</keyword>
<evidence type="ECO:0000256" key="10">
    <source>
        <dbReference type="ARBA" id="ARBA00032441"/>
    </source>
</evidence>
<dbReference type="GO" id="GO:0016740">
    <property type="term" value="F:transferase activity"/>
    <property type="evidence" value="ECO:0007669"/>
    <property type="project" value="UniProtKB-KW"/>
</dbReference>
<keyword evidence="6" id="KW-0479">Metal-binding</keyword>
<gene>
    <name evidence="11" type="primary">tsaE</name>
    <name evidence="11" type="ORF">GFB49_06975</name>
</gene>